<evidence type="ECO:0008006" key="3">
    <source>
        <dbReference type="Google" id="ProtNLM"/>
    </source>
</evidence>
<evidence type="ECO:0000313" key="1">
    <source>
        <dbReference type="EMBL" id="MEJ2888437.1"/>
    </source>
</evidence>
<name>A0ABU8N7R0_9PSEU</name>
<keyword evidence="2" id="KW-1185">Reference proteome</keyword>
<proteinExistence type="predicted"/>
<reference evidence="1 2" key="1">
    <citation type="submission" date="2024-03" db="EMBL/GenBank/DDBJ databases">
        <title>Actinomycetospora sp. OC33-EN06, a novel actinomycete isolated from wild orchid (Aerides multiflora).</title>
        <authorList>
            <person name="Suriyachadkun C."/>
        </authorList>
    </citation>
    <scope>NUCLEOTIDE SEQUENCE [LARGE SCALE GENOMIC DNA]</scope>
    <source>
        <strain evidence="1 2">OC33-EN06</strain>
    </source>
</reference>
<accession>A0ABU8N7R0</accession>
<comment type="caution">
    <text evidence="1">The sequence shown here is derived from an EMBL/GenBank/DDBJ whole genome shotgun (WGS) entry which is preliminary data.</text>
</comment>
<sequence>MPELEDCVDVDDLDTPPVGIPTLSEWLRDQDVIDLAGVARAARLVDGSFGRHLRNGA</sequence>
<protein>
    <recommendedName>
        <fullName evidence="3">FXSXX-COOH protein</fullName>
    </recommendedName>
</protein>
<gene>
    <name evidence="1" type="ORF">WCD41_18400</name>
</gene>
<dbReference type="RefSeq" id="WP_337715004.1">
    <property type="nucleotide sequence ID" value="NZ_JBBEGL010000005.1"/>
</dbReference>
<organism evidence="1 2">
    <name type="scientific">Actinomycetospora aeridis</name>
    <dbReference type="NCBI Taxonomy" id="3129231"/>
    <lineage>
        <taxon>Bacteria</taxon>
        <taxon>Bacillati</taxon>
        <taxon>Actinomycetota</taxon>
        <taxon>Actinomycetes</taxon>
        <taxon>Pseudonocardiales</taxon>
        <taxon>Pseudonocardiaceae</taxon>
        <taxon>Actinomycetospora</taxon>
    </lineage>
</organism>
<evidence type="ECO:0000313" key="2">
    <source>
        <dbReference type="Proteomes" id="UP001370100"/>
    </source>
</evidence>
<dbReference type="Proteomes" id="UP001370100">
    <property type="component" value="Unassembled WGS sequence"/>
</dbReference>
<dbReference type="EMBL" id="JBBEGL010000005">
    <property type="protein sequence ID" value="MEJ2888437.1"/>
    <property type="molecule type" value="Genomic_DNA"/>
</dbReference>